<organism evidence="1 2">
    <name type="scientific">Romanomermis culicivorax</name>
    <name type="common">Nematode worm</name>
    <dbReference type="NCBI Taxonomy" id="13658"/>
    <lineage>
        <taxon>Eukaryota</taxon>
        <taxon>Metazoa</taxon>
        <taxon>Ecdysozoa</taxon>
        <taxon>Nematoda</taxon>
        <taxon>Enoplea</taxon>
        <taxon>Dorylaimia</taxon>
        <taxon>Mermithida</taxon>
        <taxon>Mermithoidea</taxon>
        <taxon>Mermithidae</taxon>
        <taxon>Romanomermis</taxon>
    </lineage>
</organism>
<reference evidence="2" key="1">
    <citation type="submission" date="2022-11" db="UniProtKB">
        <authorList>
            <consortium name="WormBaseParasite"/>
        </authorList>
    </citation>
    <scope>IDENTIFICATION</scope>
</reference>
<proteinExistence type="predicted"/>
<evidence type="ECO:0000313" key="2">
    <source>
        <dbReference type="WBParaSite" id="nRc.2.0.1.t07568-RA"/>
    </source>
</evidence>
<name>A0A915I278_ROMCU</name>
<sequence length="93" mass="10886">MLVLTKFGYLDQEKELAWKQHDNIDYILSCSVYDLEIVLAEIQDKPKTRMVGISPEALNLKALMTEDTMELELVADLARRFRETFEDKYADQQ</sequence>
<dbReference type="AlphaFoldDB" id="A0A915I278"/>
<keyword evidence="1" id="KW-1185">Reference proteome</keyword>
<dbReference type="WBParaSite" id="nRc.2.0.1.t07568-RA">
    <property type="protein sequence ID" value="nRc.2.0.1.t07568-RA"/>
    <property type="gene ID" value="nRc.2.0.1.g07568"/>
</dbReference>
<evidence type="ECO:0000313" key="1">
    <source>
        <dbReference type="Proteomes" id="UP000887565"/>
    </source>
</evidence>
<accession>A0A915I278</accession>
<protein>
    <submittedName>
        <fullName evidence="2">Uncharacterized protein</fullName>
    </submittedName>
</protein>
<dbReference type="Proteomes" id="UP000887565">
    <property type="component" value="Unplaced"/>
</dbReference>